<feature type="chain" id="PRO_5014954190" evidence="1">
    <location>
        <begin position="24"/>
        <end position="85"/>
    </location>
</feature>
<dbReference type="EMBL" id="GGFJ01013209">
    <property type="protein sequence ID" value="MBW62350.1"/>
    <property type="molecule type" value="Transcribed_RNA"/>
</dbReference>
<name>A0A2M4CAJ4_9DIPT</name>
<protein>
    <submittedName>
        <fullName evidence="2">Putative secreted protein</fullName>
    </submittedName>
</protein>
<keyword evidence="1" id="KW-0732">Signal</keyword>
<feature type="signal peptide" evidence="1">
    <location>
        <begin position="1"/>
        <end position="23"/>
    </location>
</feature>
<sequence>MTGGNGVRKVPRLLLTLLRIVRAAYSSFSEVTQTGTMLCASTWHRGTSIGSAFRTSSTHCIGTRSGLKSHTTPPIRCFFTKAGTF</sequence>
<organism evidence="2">
    <name type="scientific">Anopheles marajoara</name>
    <dbReference type="NCBI Taxonomy" id="58244"/>
    <lineage>
        <taxon>Eukaryota</taxon>
        <taxon>Metazoa</taxon>
        <taxon>Ecdysozoa</taxon>
        <taxon>Arthropoda</taxon>
        <taxon>Hexapoda</taxon>
        <taxon>Insecta</taxon>
        <taxon>Pterygota</taxon>
        <taxon>Neoptera</taxon>
        <taxon>Endopterygota</taxon>
        <taxon>Diptera</taxon>
        <taxon>Nematocera</taxon>
        <taxon>Culicoidea</taxon>
        <taxon>Culicidae</taxon>
        <taxon>Anophelinae</taxon>
        <taxon>Anopheles</taxon>
    </lineage>
</organism>
<reference evidence="2" key="1">
    <citation type="submission" date="2018-01" db="EMBL/GenBank/DDBJ databases">
        <title>An insight into the sialome of Amazonian anophelines.</title>
        <authorList>
            <person name="Ribeiro J.M."/>
            <person name="Scarpassa V."/>
            <person name="Calvo E."/>
        </authorList>
    </citation>
    <scope>NUCLEOTIDE SEQUENCE</scope>
    <source>
        <tissue evidence="2">Salivary glands</tissue>
    </source>
</reference>
<evidence type="ECO:0000256" key="1">
    <source>
        <dbReference type="SAM" id="SignalP"/>
    </source>
</evidence>
<evidence type="ECO:0000313" key="2">
    <source>
        <dbReference type="EMBL" id="MBW62350.1"/>
    </source>
</evidence>
<dbReference type="AlphaFoldDB" id="A0A2M4CAJ4"/>
<proteinExistence type="predicted"/>
<accession>A0A2M4CAJ4</accession>